<name>A0A8H7BJV1_9FUNG</name>
<proteinExistence type="predicted"/>
<keyword evidence="1" id="KW-0479">Metal-binding</keyword>
<evidence type="ECO:0000256" key="3">
    <source>
        <dbReference type="SAM" id="Phobius"/>
    </source>
</evidence>
<dbReference type="SMART" id="SM00184">
    <property type="entry name" value="RING"/>
    <property type="match status" value="1"/>
</dbReference>
<keyword evidence="6" id="KW-1185">Reference proteome</keyword>
<evidence type="ECO:0000313" key="6">
    <source>
        <dbReference type="Proteomes" id="UP000605846"/>
    </source>
</evidence>
<feature type="compositionally biased region" description="Low complexity" evidence="2">
    <location>
        <begin position="13"/>
        <end position="23"/>
    </location>
</feature>
<dbReference type="InterPro" id="IPR013083">
    <property type="entry name" value="Znf_RING/FYVE/PHD"/>
</dbReference>
<feature type="transmembrane region" description="Helical" evidence="3">
    <location>
        <begin position="72"/>
        <end position="90"/>
    </location>
</feature>
<accession>A0A8H7BJV1</accession>
<dbReference type="PANTHER" id="PTHR46225:SF19">
    <property type="entry name" value="RING-TYPE DOMAIN-CONTAINING PROTEIN"/>
    <property type="match status" value="1"/>
</dbReference>
<gene>
    <name evidence="5" type="ORF">EC973_004729</name>
</gene>
<evidence type="ECO:0000256" key="1">
    <source>
        <dbReference type="PROSITE-ProRule" id="PRU00175"/>
    </source>
</evidence>
<organism evidence="5 6">
    <name type="scientific">Apophysomyces ossiformis</name>
    <dbReference type="NCBI Taxonomy" id="679940"/>
    <lineage>
        <taxon>Eukaryota</taxon>
        <taxon>Fungi</taxon>
        <taxon>Fungi incertae sedis</taxon>
        <taxon>Mucoromycota</taxon>
        <taxon>Mucoromycotina</taxon>
        <taxon>Mucoromycetes</taxon>
        <taxon>Mucorales</taxon>
        <taxon>Mucorineae</taxon>
        <taxon>Mucoraceae</taxon>
        <taxon>Apophysomyces</taxon>
    </lineage>
</organism>
<keyword evidence="1" id="KW-0863">Zinc-finger</keyword>
<dbReference type="OrthoDB" id="8062037at2759"/>
<comment type="caution">
    <text evidence="5">The sequence shown here is derived from an EMBL/GenBank/DDBJ whole genome shotgun (WGS) entry which is preliminary data.</text>
</comment>
<keyword evidence="3" id="KW-1133">Transmembrane helix</keyword>
<feature type="compositionally biased region" description="Low complexity" evidence="2">
    <location>
        <begin position="41"/>
        <end position="54"/>
    </location>
</feature>
<feature type="transmembrane region" description="Helical" evidence="3">
    <location>
        <begin position="102"/>
        <end position="135"/>
    </location>
</feature>
<dbReference type="Pfam" id="PF13639">
    <property type="entry name" value="zf-RING_2"/>
    <property type="match status" value="1"/>
</dbReference>
<protein>
    <recommendedName>
        <fullName evidence="4">RING-type domain-containing protein</fullName>
    </recommendedName>
</protein>
<feature type="compositionally biased region" description="Pro residues" evidence="2">
    <location>
        <begin position="24"/>
        <end position="40"/>
    </location>
</feature>
<dbReference type="PROSITE" id="PS50089">
    <property type="entry name" value="ZF_RING_2"/>
    <property type="match status" value="1"/>
</dbReference>
<dbReference type="Gene3D" id="3.30.40.10">
    <property type="entry name" value="Zinc/RING finger domain, C3HC4 (zinc finger)"/>
    <property type="match status" value="1"/>
</dbReference>
<evidence type="ECO:0000313" key="5">
    <source>
        <dbReference type="EMBL" id="KAF7721399.1"/>
    </source>
</evidence>
<evidence type="ECO:0000259" key="4">
    <source>
        <dbReference type="PROSITE" id="PS50089"/>
    </source>
</evidence>
<reference evidence="5" key="1">
    <citation type="submission" date="2020-01" db="EMBL/GenBank/DDBJ databases">
        <title>Genome Sequencing of Three Apophysomyces-Like Fungal Strains Confirms a Novel Fungal Genus in the Mucoromycota with divergent Burkholderia-like Endosymbiotic Bacteria.</title>
        <authorList>
            <person name="Stajich J.E."/>
            <person name="Macias A.M."/>
            <person name="Carter-House D."/>
            <person name="Lovett B."/>
            <person name="Kasson L.R."/>
            <person name="Berry K."/>
            <person name="Grigoriev I."/>
            <person name="Chang Y."/>
            <person name="Spatafora J."/>
            <person name="Kasson M.T."/>
        </authorList>
    </citation>
    <scope>NUCLEOTIDE SEQUENCE</scope>
    <source>
        <strain evidence="5">NRRL A-21654</strain>
    </source>
</reference>
<dbReference type="AlphaFoldDB" id="A0A8H7BJV1"/>
<dbReference type="SUPFAM" id="SSF57850">
    <property type="entry name" value="RING/U-box"/>
    <property type="match status" value="1"/>
</dbReference>
<keyword evidence="1" id="KW-0862">Zinc</keyword>
<dbReference type="Proteomes" id="UP000605846">
    <property type="component" value="Unassembled WGS sequence"/>
</dbReference>
<feature type="region of interest" description="Disordered" evidence="2">
    <location>
        <begin position="1"/>
        <end position="57"/>
    </location>
</feature>
<feature type="domain" description="RING-type" evidence="4">
    <location>
        <begin position="233"/>
        <end position="274"/>
    </location>
</feature>
<keyword evidence="3" id="KW-0472">Membrane</keyword>
<sequence length="288" mass="31863">MVERRPVPPTPIPTSSHTHFISTPPIPPAQPLSSLQPPPVSQTQQQQSQTGSTPANLAEPTRLGGWIDRAKSALDLFAIFWFVVGNYMLYTSTTCAETAQPIYYLSLTVIVYGYLIITVPLLLCTAVIFCLPCVLVGMRVLHVNEGVDMGGASSEEIASIPVFQFKSNKSTTTAPAPLVQLSNSQNIKTTPIKPGLLDRLWIRLGLMEFPSDPTLPEPEYEVLEIPQEQYQVCAICLSDYEDGDILCQLWCQHHFHKTCVSEWLALNSRCPMCKRDCRGKQSGVLTEA</sequence>
<dbReference type="EMBL" id="JABAYA010000269">
    <property type="protein sequence ID" value="KAF7721399.1"/>
    <property type="molecule type" value="Genomic_DNA"/>
</dbReference>
<dbReference type="GO" id="GO:0008270">
    <property type="term" value="F:zinc ion binding"/>
    <property type="evidence" value="ECO:0007669"/>
    <property type="project" value="UniProtKB-KW"/>
</dbReference>
<keyword evidence="3" id="KW-0812">Transmembrane</keyword>
<evidence type="ECO:0000256" key="2">
    <source>
        <dbReference type="SAM" id="MobiDB-lite"/>
    </source>
</evidence>
<dbReference type="PANTHER" id="PTHR46225">
    <property type="entry name" value="C3H4 TYPE ZINC FINGER PROTEIN"/>
    <property type="match status" value="1"/>
</dbReference>
<dbReference type="InterPro" id="IPR001841">
    <property type="entry name" value="Znf_RING"/>
</dbReference>